<evidence type="ECO:0000256" key="1">
    <source>
        <dbReference type="SAM" id="SignalP"/>
    </source>
</evidence>
<evidence type="ECO:0000313" key="4">
    <source>
        <dbReference type="Proteomes" id="UP000274756"/>
    </source>
</evidence>
<accession>A0A158Q429</accession>
<dbReference type="OrthoDB" id="5867484at2759"/>
<sequence>MKTRLWKMPLEILLLLETVCINSYQVRHISRRSIVLLIVQRSSKFPHSGKILQYFYIYTPTLCANDCDKDKFYMELQLLTTSLSRCDMVMMRRDWNARIGHDTVTINSVIGKCGNGVQCANGKWKMENVLLNSMNPYRLYIGQAPLEEFCRSYRDTEIGNCHGSNHVMVRTKIYIKLTSRKKSKIVKDVS</sequence>
<keyword evidence="4" id="KW-1185">Reference proteome</keyword>
<organism evidence="3 5">
    <name type="scientific">Dracunculus medinensis</name>
    <name type="common">Guinea worm</name>
    <dbReference type="NCBI Taxonomy" id="318479"/>
    <lineage>
        <taxon>Eukaryota</taxon>
        <taxon>Metazoa</taxon>
        <taxon>Ecdysozoa</taxon>
        <taxon>Nematoda</taxon>
        <taxon>Chromadorea</taxon>
        <taxon>Rhabditida</taxon>
        <taxon>Spirurina</taxon>
        <taxon>Dracunculoidea</taxon>
        <taxon>Dracunculidae</taxon>
        <taxon>Dracunculus</taxon>
    </lineage>
</organism>
<dbReference type="Proteomes" id="UP000274756">
    <property type="component" value="Unassembled WGS sequence"/>
</dbReference>
<gene>
    <name evidence="2" type="ORF">DME_LOCUS7886</name>
</gene>
<feature type="chain" id="PRO_5033250199" evidence="1">
    <location>
        <begin position="24"/>
        <end position="190"/>
    </location>
</feature>
<reference evidence="5" key="1">
    <citation type="submission" date="2016-04" db="UniProtKB">
        <authorList>
            <consortium name="WormBaseParasite"/>
        </authorList>
    </citation>
    <scope>IDENTIFICATION</scope>
</reference>
<dbReference type="Proteomes" id="UP000038040">
    <property type="component" value="Unplaced"/>
</dbReference>
<feature type="signal peptide" evidence="1">
    <location>
        <begin position="1"/>
        <end position="23"/>
    </location>
</feature>
<dbReference type="EMBL" id="UYYG01001163">
    <property type="protein sequence ID" value="VDN57913.1"/>
    <property type="molecule type" value="Genomic_DNA"/>
</dbReference>
<name>A0A158Q429_DRAME</name>
<dbReference type="AlphaFoldDB" id="A0A158Q429"/>
<dbReference type="WBParaSite" id="DME_0000388101-mRNA-1">
    <property type="protein sequence ID" value="DME_0000388101-mRNA-1"/>
    <property type="gene ID" value="DME_0000388101"/>
</dbReference>
<protein>
    <submittedName>
        <fullName evidence="2 5">Uncharacterized protein</fullName>
    </submittedName>
</protein>
<keyword evidence="1" id="KW-0732">Signal</keyword>
<evidence type="ECO:0000313" key="3">
    <source>
        <dbReference type="Proteomes" id="UP000038040"/>
    </source>
</evidence>
<evidence type="ECO:0000313" key="2">
    <source>
        <dbReference type="EMBL" id="VDN57913.1"/>
    </source>
</evidence>
<evidence type="ECO:0000313" key="5">
    <source>
        <dbReference type="WBParaSite" id="DME_0000388101-mRNA-1"/>
    </source>
</evidence>
<reference evidence="2 4" key="2">
    <citation type="submission" date="2018-11" db="EMBL/GenBank/DDBJ databases">
        <authorList>
            <consortium name="Pathogen Informatics"/>
        </authorList>
    </citation>
    <scope>NUCLEOTIDE SEQUENCE [LARGE SCALE GENOMIC DNA]</scope>
</reference>
<proteinExistence type="predicted"/>